<feature type="domain" description="WYL" evidence="1">
    <location>
        <begin position="152"/>
        <end position="221"/>
    </location>
</feature>
<dbReference type="RefSeq" id="WP_379713699.1">
    <property type="nucleotide sequence ID" value="NZ_JBHTBS010000007.1"/>
</dbReference>
<evidence type="ECO:0000313" key="4">
    <source>
        <dbReference type="Proteomes" id="UP001596472"/>
    </source>
</evidence>
<dbReference type="InterPro" id="IPR026881">
    <property type="entry name" value="WYL_dom"/>
</dbReference>
<protein>
    <submittedName>
        <fullName evidence="3">Helix-turn-helix transcriptional regulator</fullName>
    </submittedName>
</protein>
<evidence type="ECO:0000259" key="2">
    <source>
        <dbReference type="Pfam" id="PF25583"/>
    </source>
</evidence>
<dbReference type="Pfam" id="PF25583">
    <property type="entry name" value="WCX"/>
    <property type="match status" value="1"/>
</dbReference>
<name>A0ABW2L7S8_9BACT</name>
<evidence type="ECO:0000313" key="3">
    <source>
        <dbReference type="EMBL" id="MFC7338407.1"/>
    </source>
</evidence>
<dbReference type="EMBL" id="JBHTBS010000007">
    <property type="protein sequence ID" value="MFC7338407.1"/>
    <property type="molecule type" value="Genomic_DNA"/>
</dbReference>
<comment type="caution">
    <text evidence="3">The sequence shown here is derived from an EMBL/GenBank/DDBJ whole genome shotgun (WGS) entry which is preliminary data.</text>
</comment>
<dbReference type="PANTHER" id="PTHR34580:SF9">
    <property type="entry name" value="SLL5097 PROTEIN"/>
    <property type="match status" value="1"/>
</dbReference>
<evidence type="ECO:0000259" key="1">
    <source>
        <dbReference type="Pfam" id="PF13280"/>
    </source>
</evidence>
<gene>
    <name evidence="3" type="ORF">ACFQY0_14530</name>
</gene>
<organism evidence="3 4">
    <name type="scientific">Haloferula chungangensis</name>
    <dbReference type="NCBI Taxonomy" id="1048331"/>
    <lineage>
        <taxon>Bacteria</taxon>
        <taxon>Pseudomonadati</taxon>
        <taxon>Verrucomicrobiota</taxon>
        <taxon>Verrucomicrobiia</taxon>
        <taxon>Verrucomicrobiales</taxon>
        <taxon>Verrucomicrobiaceae</taxon>
        <taxon>Haloferula</taxon>
    </lineage>
</organism>
<accession>A0ABW2L7S8</accession>
<dbReference type="PANTHER" id="PTHR34580">
    <property type="match status" value="1"/>
</dbReference>
<reference evidence="4" key="1">
    <citation type="journal article" date="2019" name="Int. J. Syst. Evol. Microbiol.">
        <title>The Global Catalogue of Microorganisms (GCM) 10K type strain sequencing project: providing services to taxonomists for standard genome sequencing and annotation.</title>
        <authorList>
            <consortium name="The Broad Institute Genomics Platform"/>
            <consortium name="The Broad Institute Genome Sequencing Center for Infectious Disease"/>
            <person name="Wu L."/>
            <person name="Ma J."/>
        </authorList>
    </citation>
    <scope>NUCLEOTIDE SEQUENCE [LARGE SCALE GENOMIC DNA]</scope>
    <source>
        <strain evidence="4">CGMCC 4.1467</strain>
    </source>
</reference>
<dbReference type="InterPro" id="IPR051534">
    <property type="entry name" value="CBASS_pafABC_assoc_protein"/>
</dbReference>
<dbReference type="Proteomes" id="UP001596472">
    <property type="component" value="Unassembled WGS sequence"/>
</dbReference>
<dbReference type="InterPro" id="IPR057727">
    <property type="entry name" value="WCX_dom"/>
</dbReference>
<feature type="domain" description="WCX" evidence="2">
    <location>
        <begin position="255"/>
        <end position="331"/>
    </location>
</feature>
<keyword evidence="4" id="KW-1185">Reference proteome</keyword>
<dbReference type="Pfam" id="PF13280">
    <property type="entry name" value="WYL"/>
    <property type="match status" value="1"/>
</dbReference>
<proteinExistence type="predicted"/>
<sequence>MSEHGNRRVGGSRRPIHRIHLIHEAVKEGGYPNCRSLAERLEVTDKTIQRDVTFMRCDLGLPLEYDRRMHGYVYTGAVDEHTTIGMGAKELAGYLLAREAIGAVRGTGIEQVVREMFSQLNRMVEYQVNVPCDHVEQLISRRTRGLARTDPETFGRLAEALLGQLEASFHYHKIGAERTEPRRVQPYHLGEVDGCWYLIGMDLKRNALRTFALPRISRVHVETVSFVRPAEFDGAGYLDRSFSVWSVQEGETAQLVQVKLRGYAARMAQERRWHPTQELKRLDTAGELVELRFQVSRPEELLRWVLSWGSKAKVVGPECLKQRVSMELTRMRDEETLDWGD</sequence>
<dbReference type="PROSITE" id="PS52050">
    <property type="entry name" value="WYL"/>
    <property type="match status" value="1"/>
</dbReference>